<dbReference type="RefSeq" id="WP_151859640.1">
    <property type="nucleotide sequence ID" value="NZ_WBZC01000002.1"/>
</dbReference>
<dbReference type="SUPFAM" id="SSF53271">
    <property type="entry name" value="PRTase-like"/>
    <property type="match status" value="1"/>
</dbReference>
<comment type="similarity">
    <text evidence="1">Belongs to the ComF/GntX family.</text>
</comment>
<feature type="domain" description="Phosphoribosyltransferase" evidence="2">
    <location>
        <begin position="187"/>
        <end position="237"/>
    </location>
</feature>
<dbReference type="Gene3D" id="3.40.50.2020">
    <property type="match status" value="1"/>
</dbReference>
<dbReference type="Proteomes" id="UP000432715">
    <property type="component" value="Unassembled WGS sequence"/>
</dbReference>
<accession>A0A6I0FA36</accession>
<evidence type="ECO:0000313" key="4">
    <source>
        <dbReference type="Proteomes" id="UP000432715"/>
    </source>
</evidence>
<evidence type="ECO:0000256" key="1">
    <source>
        <dbReference type="ARBA" id="ARBA00008007"/>
    </source>
</evidence>
<dbReference type="CDD" id="cd06223">
    <property type="entry name" value="PRTases_typeI"/>
    <property type="match status" value="1"/>
</dbReference>
<gene>
    <name evidence="3" type="ORF">F8154_00570</name>
</gene>
<dbReference type="AlphaFoldDB" id="A0A6I0FA36"/>
<name>A0A6I0FA36_9FIRM</name>
<dbReference type="PANTHER" id="PTHR47505">
    <property type="entry name" value="DNA UTILIZATION PROTEIN YHGH"/>
    <property type="match status" value="1"/>
</dbReference>
<dbReference type="OrthoDB" id="9779910at2"/>
<dbReference type="InterPro" id="IPR051910">
    <property type="entry name" value="ComF/GntX_DNA_util-trans"/>
</dbReference>
<dbReference type="EMBL" id="WBZC01000002">
    <property type="protein sequence ID" value="KAB3539680.1"/>
    <property type="molecule type" value="Genomic_DNA"/>
</dbReference>
<evidence type="ECO:0000313" key="3">
    <source>
        <dbReference type="EMBL" id="KAB3539680.1"/>
    </source>
</evidence>
<keyword evidence="4" id="KW-1185">Reference proteome</keyword>
<dbReference type="InterPro" id="IPR000836">
    <property type="entry name" value="PRTase_dom"/>
</dbReference>
<sequence length="241" mass="27585">MDNEINYKKSSIYGEYIKPYLDAFWQLIYPEGTGCIICKGSIETNNYSICNACFNRIVFYTPTSWMQITTSKPFTTRVFSVIKYSNSSKQIIYRFKYNHETFIAKIMANMMIDYISKLDITFNALVAVPLHHTRQKIRGFNQADLLSKYISKGYNIPNIEKSLIRVKNTKVMHHLSREERRTNIAAAFQVINSNEIANKDVLLIDDIVTTGATIEACCRALINAGAKSVTALTFARRTKEV</sequence>
<evidence type="ECO:0000259" key="2">
    <source>
        <dbReference type="Pfam" id="PF00156"/>
    </source>
</evidence>
<reference evidence="3 4" key="1">
    <citation type="submission" date="2019-10" db="EMBL/GenBank/DDBJ databases">
        <title>Alkaliphilus serpentinus sp. nov. and Alkaliphilus pronyensis sp. nov., two novel anaerobic alkaliphilic species isolated from the serpentinized-hosted hydrothermal field of the Prony Bay (New Caledonia).</title>
        <authorList>
            <person name="Postec A."/>
        </authorList>
    </citation>
    <scope>NUCLEOTIDE SEQUENCE [LARGE SCALE GENOMIC DNA]</scope>
    <source>
        <strain evidence="3 4">LacV</strain>
    </source>
</reference>
<organism evidence="3 4">
    <name type="scientific">Alkaliphilus pronyensis</name>
    <dbReference type="NCBI Taxonomy" id="1482732"/>
    <lineage>
        <taxon>Bacteria</taxon>
        <taxon>Bacillati</taxon>
        <taxon>Bacillota</taxon>
        <taxon>Clostridia</taxon>
        <taxon>Peptostreptococcales</taxon>
        <taxon>Natronincolaceae</taxon>
        <taxon>Alkaliphilus</taxon>
    </lineage>
</organism>
<dbReference type="Pfam" id="PF00156">
    <property type="entry name" value="Pribosyltran"/>
    <property type="match status" value="1"/>
</dbReference>
<dbReference type="PANTHER" id="PTHR47505:SF1">
    <property type="entry name" value="DNA UTILIZATION PROTEIN YHGH"/>
    <property type="match status" value="1"/>
</dbReference>
<dbReference type="InterPro" id="IPR029057">
    <property type="entry name" value="PRTase-like"/>
</dbReference>
<protein>
    <submittedName>
        <fullName evidence="3">ComF family protein</fullName>
    </submittedName>
</protein>
<proteinExistence type="inferred from homology"/>
<comment type="caution">
    <text evidence="3">The sequence shown here is derived from an EMBL/GenBank/DDBJ whole genome shotgun (WGS) entry which is preliminary data.</text>
</comment>